<feature type="compositionally biased region" description="Basic and acidic residues" evidence="1">
    <location>
        <begin position="296"/>
        <end position="307"/>
    </location>
</feature>
<feature type="compositionally biased region" description="Low complexity" evidence="1">
    <location>
        <begin position="441"/>
        <end position="454"/>
    </location>
</feature>
<feature type="region of interest" description="Disordered" evidence="1">
    <location>
        <begin position="277"/>
        <end position="476"/>
    </location>
</feature>
<dbReference type="InterPro" id="IPR029068">
    <property type="entry name" value="Glyas_Bleomycin-R_OHBP_Dase"/>
</dbReference>
<dbReference type="RefSeq" id="XP_040774691.1">
    <property type="nucleotide sequence ID" value="XM_040922692.1"/>
</dbReference>
<evidence type="ECO:0000256" key="1">
    <source>
        <dbReference type="SAM" id="MobiDB-lite"/>
    </source>
</evidence>
<gene>
    <name evidence="3" type="ORF">M406DRAFT_352456</name>
</gene>
<keyword evidence="2" id="KW-1133">Transmembrane helix</keyword>
<feature type="compositionally biased region" description="Polar residues" evidence="1">
    <location>
        <begin position="353"/>
        <end position="362"/>
    </location>
</feature>
<dbReference type="GeneID" id="63839821"/>
<dbReference type="Gene3D" id="3.10.180.10">
    <property type="entry name" value="2,3-Dihydroxybiphenyl 1,2-Dioxygenase, domain 1"/>
    <property type="match status" value="1"/>
</dbReference>
<dbReference type="PANTHER" id="PTHR35006">
    <property type="entry name" value="GLYOXALASE FAMILY PROTEIN (AFU_ORTHOLOGUE AFUA_5G14830)"/>
    <property type="match status" value="1"/>
</dbReference>
<name>A0A9P5CNB4_CRYP1</name>
<feature type="compositionally biased region" description="Basic and acidic residues" evidence="1">
    <location>
        <begin position="327"/>
        <end position="340"/>
    </location>
</feature>
<keyword evidence="2" id="KW-0812">Transmembrane</keyword>
<dbReference type="AlphaFoldDB" id="A0A9P5CNB4"/>
<evidence type="ECO:0000313" key="3">
    <source>
        <dbReference type="EMBL" id="KAF3763730.1"/>
    </source>
</evidence>
<dbReference type="PANTHER" id="PTHR35006:SF3">
    <property type="entry name" value="GLYOXALASE FAMILY PROTEIN (AFU_ORTHOLOGUE AFUA_3G06020)"/>
    <property type="match status" value="1"/>
</dbReference>
<comment type="caution">
    <text evidence="3">The sequence shown here is derived from an EMBL/GenBank/DDBJ whole genome shotgun (WGS) entry which is preliminary data.</text>
</comment>
<evidence type="ECO:0000256" key="2">
    <source>
        <dbReference type="SAM" id="Phobius"/>
    </source>
</evidence>
<proteinExistence type="predicted"/>
<accession>A0A9P5CNB4</accession>
<reference evidence="3" key="1">
    <citation type="journal article" date="2020" name="Phytopathology">
        <title>Genome sequence of the chestnut blight fungus Cryphonectria parasitica EP155: A fundamental resource for an archetypical invasive plant pathogen.</title>
        <authorList>
            <person name="Crouch J.A."/>
            <person name="Dawe A."/>
            <person name="Aerts A."/>
            <person name="Barry K."/>
            <person name="Churchill A.C.L."/>
            <person name="Grimwood J."/>
            <person name="Hillman B."/>
            <person name="Milgroom M.G."/>
            <person name="Pangilinan J."/>
            <person name="Smith M."/>
            <person name="Salamov A."/>
            <person name="Schmutz J."/>
            <person name="Yadav J."/>
            <person name="Grigoriev I.V."/>
            <person name="Nuss D."/>
        </authorList>
    </citation>
    <scope>NUCLEOTIDE SEQUENCE</scope>
    <source>
        <strain evidence="3">EP155</strain>
    </source>
</reference>
<sequence length="522" mass="56549">MLPFVEVSHLPSSASFYSAITQPLGLQYISAVDPVSSAVVPGTHSLTYGLNTSPPTPVFELRHVRPTAERPLRLSRLVFSASSPSVARRFQAAVQRFHEADGRASPPYSSSPDCETSWLTDDWRLSVTTTGSDMDGNTMDVVYIPPPQYPESFSGSTFRKTNSTEGEINRIMSWNYDVAKSDMSPRTPFDPPNGAASPPSLSARLNRYSDDDMSPVIRRTVTRTTVYGPVEPAPSPRQNSSGSLTAGAVVGLLGLTAASAAIGAGVAYGVMKDRTRQDLEPPMFQRRSTEPLGGPRGRDLGYERGERQYLSSSVADRRPPPTLLSRPPRDADSGYDDGRSRHSSSRFRPSGGASTRTRSEVSSGRKPLLLTDVEHRSPTGSSRHSARTSEMEGLVAAPADYRSHAGGSRHTSARSMHGAAAPSIRRSSTYDAAADADRDTYVSTRSHRTTSTVRGPPRPTTQGCEPGVRRDRPAKGRQLRLYARRRGGSATTTAVCQPRSELCLGKEGSVAGEWGRKQQRRV</sequence>
<dbReference type="EMBL" id="MU032349">
    <property type="protein sequence ID" value="KAF3763730.1"/>
    <property type="molecule type" value="Genomic_DNA"/>
</dbReference>
<dbReference type="Proteomes" id="UP000803844">
    <property type="component" value="Unassembled WGS sequence"/>
</dbReference>
<dbReference type="OrthoDB" id="10249419at2759"/>
<keyword evidence="2" id="KW-0472">Membrane</keyword>
<protein>
    <submittedName>
        <fullName evidence="3">Uncharacterized protein</fullName>
    </submittedName>
</protein>
<feature type="transmembrane region" description="Helical" evidence="2">
    <location>
        <begin position="244"/>
        <end position="270"/>
    </location>
</feature>
<organism evidence="3 4">
    <name type="scientific">Cryphonectria parasitica (strain ATCC 38755 / EP155)</name>
    <dbReference type="NCBI Taxonomy" id="660469"/>
    <lineage>
        <taxon>Eukaryota</taxon>
        <taxon>Fungi</taxon>
        <taxon>Dikarya</taxon>
        <taxon>Ascomycota</taxon>
        <taxon>Pezizomycotina</taxon>
        <taxon>Sordariomycetes</taxon>
        <taxon>Sordariomycetidae</taxon>
        <taxon>Diaporthales</taxon>
        <taxon>Cryphonectriaceae</taxon>
        <taxon>Cryphonectria-Endothia species complex</taxon>
        <taxon>Cryphonectria</taxon>
    </lineage>
</organism>
<evidence type="ECO:0000313" key="4">
    <source>
        <dbReference type="Proteomes" id="UP000803844"/>
    </source>
</evidence>
<keyword evidence="4" id="KW-1185">Reference proteome</keyword>